<sequence length="33" mass="3766">MFIILIPAKYEASLILPETFAKINQKSKSTKQI</sequence>
<dbReference type="EMBL" id="CAACYH010000004">
    <property type="protein sequence ID" value="VFB14125.1"/>
    <property type="molecule type" value="Genomic_DNA"/>
</dbReference>
<evidence type="ECO:0000313" key="1">
    <source>
        <dbReference type="EMBL" id="VFB14125.1"/>
    </source>
</evidence>
<accession>A0A449I3T3</accession>
<reference evidence="1 2" key="1">
    <citation type="submission" date="2019-02" db="EMBL/GenBank/DDBJ databases">
        <authorList>
            <consortium name="Pathogen Informatics"/>
        </authorList>
    </citation>
    <scope>NUCLEOTIDE SEQUENCE [LARGE SCALE GENOMIC DNA]</scope>
    <source>
        <strain evidence="1 2">3012STDY7078512</strain>
    </source>
</reference>
<dbReference type="AlphaFoldDB" id="A0A449I3T3"/>
<dbReference type="Proteomes" id="UP000396835">
    <property type="component" value="Unassembled WGS sequence"/>
</dbReference>
<evidence type="ECO:0000313" key="2">
    <source>
        <dbReference type="Proteomes" id="UP000396835"/>
    </source>
</evidence>
<name>A0A449I3T3_9BACE</name>
<gene>
    <name evidence="1" type="ORF">NCTC7812_01666</name>
</gene>
<organism evidence="1 2">
    <name type="scientific">Prevotella heparinolytica</name>
    <dbReference type="NCBI Taxonomy" id="28113"/>
    <lineage>
        <taxon>Bacteria</taxon>
        <taxon>Pseudomonadati</taxon>
        <taxon>Bacteroidota</taxon>
        <taxon>Bacteroidia</taxon>
        <taxon>Bacteroidales</taxon>
        <taxon>Bacteroidaceae</taxon>
        <taxon>Bacteroides</taxon>
    </lineage>
</organism>
<protein>
    <submittedName>
        <fullName evidence="1">Uncharacterized protein</fullName>
    </submittedName>
</protein>
<proteinExistence type="predicted"/>